<feature type="domain" description="Phosphoribosyltransferase" evidence="1">
    <location>
        <begin position="14"/>
        <end position="186"/>
    </location>
</feature>
<dbReference type="SUPFAM" id="SSF53271">
    <property type="entry name" value="PRTase-like"/>
    <property type="match status" value="1"/>
</dbReference>
<gene>
    <name evidence="2" type="ORF">OKJ99_12900</name>
</gene>
<name>A0ABU6F311_9ACTN</name>
<dbReference type="EMBL" id="JAOZYC010000093">
    <property type="protein sequence ID" value="MEB8338396.1"/>
    <property type="molecule type" value="Genomic_DNA"/>
</dbReference>
<reference evidence="2 3" key="1">
    <citation type="submission" date="2022-10" db="EMBL/GenBank/DDBJ databases">
        <authorList>
            <person name="Xie J."/>
            <person name="Shen N."/>
        </authorList>
    </citation>
    <scope>NUCLEOTIDE SEQUENCE [LARGE SCALE GENOMIC DNA]</scope>
    <source>
        <strain evidence="2 3">YIM65594</strain>
    </source>
</reference>
<dbReference type="CDD" id="cd06223">
    <property type="entry name" value="PRTases_typeI"/>
    <property type="match status" value="1"/>
</dbReference>
<organism evidence="2 3">
    <name type="scientific">Streptomyces endophyticus</name>
    <dbReference type="NCBI Taxonomy" id="714166"/>
    <lineage>
        <taxon>Bacteria</taxon>
        <taxon>Bacillati</taxon>
        <taxon>Actinomycetota</taxon>
        <taxon>Actinomycetes</taxon>
        <taxon>Kitasatosporales</taxon>
        <taxon>Streptomycetaceae</taxon>
        <taxon>Streptomyces</taxon>
    </lineage>
</organism>
<dbReference type="Pfam" id="PF00156">
    <property type="entry name" value="Pribosyltran"/>
    <property type="match status" value="1"/>
</dbReference>
<comment type="caution">
    <text evidence="2">The sequence shown here is derived from an EMBL/GenBank/DDBJ whole genome shotgun (WGS) entry which is preliminary data.</text>
</comment>
<sequence>MPFRDRTHAGEELALRMLEWADSSDLVDPVVLALPRGGVPVAAPVAHALHAPLDVLVARKIGIPGRRETAIGAIVGEEPPLFDRVALELLGLSEEKLGRDVAEARSELHRRTRLYRTGRPAPPVENRTVILVDDGLATGLTATAALVSLRRRGAARLALAAPVGSPQTVADLRAHTGDVICPEQPPDFHAVSESYDRFPQVLDAEVLDVLNAFRAQEERHEKSGRG</sequence>
<evidence type="ECO:0000313" key="3">
    <source>
        <dbReference type="Proteomes" id="UP001354931"/>
    </source>
</evidence>
<dbReference type="InterPro" id="IPR029057">
    <property type="entry name" value="PRTase-like"/>
</dbReference>
<dbReference type="Gene3D" id="3.40.50.2020">
    <property type="match status" value="1"/>
</dbReference>
<dbReference type="Proteomes" id="UP001354931">
    <property type="component" value="Unassembled WGS sequence"/>
</dbReference>
<keyword evidence="2" id="KW-0328">Glycosyltransferase</keyword>
<evidence type="ECO:0000313" key="2">
    <source>
        <dbReference type="EMBL" id="MEB8338396.1"/>
    </source>
</evidence>
<keyword evidence="3" id="KW-1185">Reference proteome</keyword>
<protein>
    <submittedName>
        <fullName evidence="2">Phosphoribosyltransferase family protein</fullName>
    </submittedName>
</protein>
<dbReference type="InterPro" id="IPR000836">
    <property type="entry name" value="PRTase_dom"/>
</dbReference>
<keyword evidence="2" id="KW-0808">Transferase</keyword>
<evidence type="ECO:0000259" key="1">
    <source>
        <dbReference type="Pfam" id="PF00156"/>
    </source>
</evidence>
<dbReference type="RefSeq" id="WP_326016183.1">
    <property type="nucleotide sequence ID" value="NZ_JAOZYC010000093.1"/>
</dbReference>
<proteinExistence type="predicted"/>
<dbReference type="GO" id="GO:0016757">
    <property type="term" value="F:glycosyltransferase activity"/>
    <property type="evidence" value="ECO:0007669"/>
    <property type="project" value="UniProtKB-KW"/>
</dbReference>
<dbReference type="Gene3D" id="3.30.1310.20">
    <property type="entry name" value="PRTase-like"/>
    <property type="match status" value="1"/>
</dbReference>
<accession>A0ABU6F311</accession>